<evidence type="ECO:0000256" key="1">
    <source>
        <dbReference type="ARBA" id="ARBA00004123"/>
    </source>
</evidence>
<organism evidence="8 9">
    <name type="scientific">Maudiozyma exigua</name>
    <name type="common">Yeast</name>
    <name type="synonym">Kazachstania exigua</name>
    <dbReference type="NCBI Taxonomy" id="34358"/>
    <lineage>
        <taxon>Eukaryota</taxon>
        <taxon>Fungi</taxon>
        <taxon>Dikarya</taxon>
        <taxon>Ascomycota</taxon>
        <taxon>Saccharomycotina</taxon>
        <taxon>Saccharomycetes</taxon>
        <taxon>Saccharomycetales</taxon>
        <taxon>Saccharomycetaceae</taxon>
        <taxon>Maudiozyma</taxon>
    </lineage>
</organism>
<comment type="subcellular location">
    <subcellularLocation>
        <location evidence="1">Nucleus</location>
    </subcellularLocation>
</comment>
<dbReference type="PANTHER" id="PTHR46910">
    <property type="entry name" value="TRANSCRIPTION FACTOR PDR1"/>
    <property type="match status" value="1"/>
</dbReference>
<dbReference type="Gene3D" id="4.10.240.10">
    <property type="entry name" value="Zn(2)-C6 fungal-type DNA-binding domain"/>
    <property type="match status" value="1"/>
</dbReference>
<dbReference type="OrthoDB" id="3364175at2759"/>
<sequence>MAAKNDKSVKNVSGNVPKRKKVSKACDSCRRRKIKCTATQPCMNCQLHQCACIFSNNNASSTSVGSINKKNQDKSKSVRLPRVTIPSGTSNAVNKAEGLNIESLLQRDSPSSKNTGMSGVTPTGSITSNTSGTTNNSSYTFDREKPHKSSLYKIDLNSTSPGTPNEQFKLFNEQNKEFENGLYEGDIEDIPQYLECKETLEKLQTIPNRTKMIEKMIDDTIAKMVDLTHNWQPKVNLAKLPKLLKILDPIDASKSLETQLMINKYRSRVHLSRYSHWSFNSRNEKVGLGGKTSAEEEEFEKCNKGSMSVTGKEGGYLNSVPFIDEIFGLYHPCEALSLRGIAYLTQKYSVLRPKCSRTKDQQIMRANVYLLLRFFDLCWLHMNEDRVSIANPLESYLQKNKGQSSLEFGSVVSPQNSIPSTTPTGNNGAHVLNTPTPSTYNVSNSNNKEMVTSILKTLPAGFLEYITPEVSQKLLDNIDDDLKMFKLLLELCDNHKNKMESFLRWISPPNKDHVDEHDLERCDKLIGVHELLLTLCYSYYNTTMYYLQHMNSLDYLELLLDMLDYEYWAKEIYGFDRILNVAINYALKAGYSRWEYYVGADEKTAERRRRVWWRLYIYDKSIMTTDSYLSGIDDSKMNCLLPKEFRDLGFLDHNDFIKRLHLTSRNAQLDAMTVDQLVFYGKCATYQVISHFYSEVLYNEKYTSIRNTAKPNEIRTKLIGELFARMGLFVMRLDKIKEQVGRLFEIAENVNGSQFDNVSETDKHNAVSFTFEYTTLYCLVTRVSINIGIRVAVHPKPTYIKDRILLLSKNVYDKWTSMNHTLLQLDTSYDLWHVLEHYTFTFLLMITWMYDECAYIQHSDIIGVINVFEKLSQLKDVFITPVGASRQTLRFFPSLFSLFCVLTRILLTEYVGLDRMNSEAISKIFAKEGKRTIELVKIIFDGNSYCYQLLLTPLEESIFHTSIKKMLKSDYDIKVEENPSANGTNTQGSRVNNGPDQEQQQPFSRSVSEQVVSQPINTTAAFDKGTNFPSTTSEKGGARKTLNRILSPNATAGIPPTYSPIPNIGNPPNITPLGSNYSGLGAGGSPNAAQHKISHLLQSEIMDNPLISQTPPLPSMANSNNTLLYPPTQNNGDNININGKRQDSSPQIGYIDKRFFQPLDFGILEDFFNSTDFTDLGSLTDKWTTHEGKADPKYFSRNGNFGENPNAVKKNGSGKGNWGKPGDEINDLIDSGEIPPVFNKRRGSNSQSNEHNLNKAE</sequence>
<feature type="region of interest" description="Disordered" evidence="6">
    <location>
        <begin position="105"/>
        <end position="146"/>
    </location>
</feature>
<dbReference type="SUPFAM" id="SSF57701">
    <property type="entry name" value="Zn2/Cys6 DNA-binding domain"/>
    <property type="match status" value="1"/>
</dbReference>
<name>A0A9P7B8U8_MAUEX</name>
<feature type="compositionally biased region" description="Basic and acidic residues" evidence="6">
    <location>
        <begin position="1184"/>
        <end position="1194"/>
    </location>
</feature>
<dbReference type="InterPro" id="IPR007219">
    <property type="entry name" value="XnlR_reg_dom"/>
</dbReference>
<keyword evidence="9" id="KW-1185">Reference proteome</keyword>
<feature type="compositionally biased region" description="Polar residues" evidence="6">
    <location>
        <begin position="979"/>
        <end position="1020"/>
    </location>
</feature>
<keyword evidence="5" id="KW-0539">Nucleus</keyword>
<dbReference type="GO" id="GO:0000981">
    <property type="term" value="F:DNA-binding transcription factor activity, RNA polymerase II-specific"/>
    <property type="evidence" value="ECO:0007669"/>
    <property type="project" value="InterPro"/>
</dbReference>
<evidence type="ECO:0000256" key="2">
    <source>
        <dbReference type="ARBA" id="ARBA00022723"/>
    </source>
</evidence>
<protein>
    <recommendedName>
        <fullName evidence="7">Zn(2)-C6 fungal-type domain-containing protein</fullName>
    </recommendedName>
</protein>
<dbReference type="GO" id="GO:0003677">
    <property type="term" value="F:DNA binding"/>
    <property type="evidence" value="ECO:0007669"/>
    <property type="project" value="UniProtKB-KW"/>
</dbReference>
<feature type="compositionally biased region" description="Low complexity" evidence="6">
    <location>
        <begin position="123"/>
        <end position="138"/>
    </location>
</feature>
<dbReference type="EMBL" id="PUHR01000104">
    <property type="protein sequence ID" value="KAG0666424.1"/>
    <property type="molecule type" value="Genomic_DNA"/>
</dbReference>
<dbReference type="SMART" id="SM00066">
    <property type="entry name" value="GAL4"/>
    <property type="match status" value="1"/>
</dbReference>
<dbReference type="PROSITE" id="PS50048">
    <property type="entry name" value="ZN2_CY6_FUNGAL_2"/>
    <property type="match status" value="1"/>
</dbReference>
<dbReference type="InterPro" id="IPR050987">
    <property type="entry name" value="AtrR-like"/>
</dbReference>
<proteinExistence type="predicted"/>
<dbReference type="PANTHER" id="PTHR46910:SF3">
    <property type="entry name" value="HALOTOLERANCE PROTEIN 9-RELATED"/>
    <property type="match status" value="1"/>
</dbReference>
<evidence type="ECO:0000256" key="4">
    <source>
        <dbReference type="ARBA" id="ARBA00023125"/>
    </source>
</evidence>
<dbReference type="GO" id="GO:0005634">
    <property type="term" value="C:nucleus"/>
    <property type="evidence" value="ECO:0007669"/>
    <property type="project" value="UniProtKB-SubCell"/>
</dbReference>
<dbReference type="InterPro" id="IPR036864">
    <property type="entry name" value="Zn2-C6_fun-type_DNA-bd_sf"/>
</dbReference>
<evidence type="ECO:0000256" key="5">
    <source>
        <dbReference type="ARBA" id="ARBA00023242"/>
    </source>
</evidence>
<feature type="region of interest" description="Disordered" evidence="6">
    <location>
        <begin position="1184"/>
        <end position="1257"/>
    </location>
</feature>
<dbReference type="InterPro" id="IPR001138">
    <property type="entry name" value="Zn2Cys6_DnaBD"/>
</dbReference>
<evidence type="ECO:0000313" key="8">
    <source>
        <dbReference type="EMBL" id="KAG0666424.1"/>
    </source>
</evidence>
<dbReference type="Pfam" id="PF00172">
    <property type="entry name" value="Zn_clus"/>
    <property type="match status" value="1"/>
</dbReference>
<evidence type="ECO:0000259" key="7">
    <source>
        <dbReference type="PROSITE" id="PS50048"/>
    </source>
</evidence>
<feature type="compositionally biased region" description="Polar residues" evidence="6">
    <location>
        <begin position="106"/>
        <end position="122"/>
    </location>
</feature>
<comment type="caution">
    <text evidence="8">The sequence shown here is derived from an EMBL/GenBank/DDBJ whole genome shotgun (WGS) entry which is preliminary data.</text>
</comment>
<keyword evidence="4" id="KW-0238">DNA-binding</keyword>
<feature type="region of interest" description="Disordered" evidence="6">
    <location>
        <begin position="977"/>
        <end position="1040"/>
    </location>
</feature>
<dbReference type="GO" id="GO:0006351">
    <property type="term" value="P:DNA-templated transcription"/>
    <property type="evidence" value="ECO:0007669"/>
    <property type="project" value="InterPro"/>
</dbReference>
<feature type="domain" description="Zn(2)-C6 fungal-type" evidence="7">
    <location>
        <begin position="25"/>
        <end position="54"/>
    </location>
</feature>
<dbReference type="CDD" id="cd00067">
    <property type="entry name" value="GAL4"/>
    <property type="match status" value="1"/>
</dbReference>
<evidence type="ECO:0000313" key="9">
    <source>
        <dbReference type="Proteomes" id="UP000750334"/>
    </source>
</evidence>
<dbReference type="GO" id="GO:0045944">
    <property type="term" value="P:positive regulation of transcription by RNA polymerase II"/>
    <property type="evidence" value="ECO:0007669"/>
    <property type="project" value="UniProtKB-ARBA"/>
</dbReference>
<feature type="region of interest" description="Disordered" evidence="6">
    <location>
        <begin position="416"/>
        <end position="443"/>
    </location>
</feature>
<evidence type="ECO:0000256" key="6">
    <source>
        <dbReference type="SAM" id="MobiDB-lite"/>
    </source>
</evidence>
<keyword evidence="2" id="KW-0479">Metal-binding</keyword>
<dbReference type="GO" id="GO:0008270">
    <property type="term" value="F:zinc ion binding"/>
    <property type="evidence" value="ECO:0007669"/>
    <property type="project" value="InterPro"/>
</dbReference>
<keyword evidence="3" id="KW-0862">Zinc</keyword>
<gene>
    <name evidence="8" type="ORF">C6P45_000240</name>
</gene>
<dbReference type="AlphaFoldDB" id="A0A9P7B8U8"/>
<evidence type="ECO:0000256" key="3">
    <source>
        <dbReference type="ARBA" id="ARBA00022833"/>
    </source>
</evidence>
<dbReference type="Proteomes" id="UP000750334">
    <property type="component" value="Unassembled WGS sequence"/>
</dbReference>
<accession>A0A9P7B8U8</accession>
<reference evidence="8 9" key="1">
    <citation type="submission" date="2020-11" db="EMBL/GenBank/DDBJ databases">
        <title>Kefir isolates.</title>
        <authorList>
            <person name="Marcisauskas S."/>
            <person name="Kim Y."/>
            <person name="Blasche S."/>
        </authorList>
    </citation>
    <scope>NUCLEOTIDE SEQUENCE [LARGE SCALE GENOMIC DNA]</scope>
    <source>
        <strain evidence="8 9">OG2</strain>
    </source>
</reference>
<dbReference type="PROSITE" id="PS00463">
    <property type="entry name" value="ZN2_CY6_FUNGAL_1"/>
    <property type="match status" value="1"/>
</dbReference>
<dbReference type="CDD" id="cd12148">
    <property type="entry name" value="fungal_TF_MHR"/>
    <property type="match status" value="1"/>
</dbReference>
<dbReference type="Pfam" id="PF04082">
    <property type="entry name" value="Fungal_trans"/>
    <property type="match status" value="1"/>
</dbReference>